<keyword evidence="5 7" id="KW-0472">Membrane</keyword>
<accession>A0ABV9SH07</accession>
<keyword evidence="4 7" id="KW-1133">Transmembrane helix</keyword>
<dbReference type="Proteomes" id="UP001595859">
    <property type="component" value="Unassembled WGS sequence"/>
</dbReference>
<dbReference type="InterPro" id="IPR032689">
    <property type="entry name" value="TraG-D_C"/>
</dbReference>
<keyword evidence="3 7" id="KW-0812">Transmembrane</keyword>
<dbReference type="SUPFAM" id="SSF52540">
    <property type="entry name" value="P-loop containing nucleoside triphosphate hydrolases"/>
    <property type="match status" value="1"/>
</dbReference>
<evidence type="ECO:0000256" key="5">
    <source>
        <dbReference type="ARBA" id="ARBA00023136"/>
    </source>
</evidence>
<feature type="compositionally biased region" description="Low complexity" evidence="6">
    <location>
        <begin position="679"/>
        <end position="696"/>
    </location>
</feature>
<evidence type="ECO:0000313" key="10">
    <source>
        <dbReference type="Proteomes" id="UP001595859"/>
    </source>
</evidence>
<organism evidence="9 10">
    <name type="scientific">Actinophytocola glycyrrhizae</name>
    <dbReference type="NCBI Taxonomy" id="2044873"/>
    <lineage>
        <taxon>Bacteria</taxon>
        <taxon>Bacillati</taxon>
        <taxon>Actinomycetota</taxon>
        <taxon>Actinomycetes</taxon>
        <taxon>Pseudonocardiales</taxon>
        <taxon>Pseudonocardiaceae</taxon>
    </lineage>
</organism>
<reference evidence="10" key="1">
    <citation type="journal article" date="2019" name="Int. J. Syst. Evol. Microbiol.">
        <title>The Global Catalogue of Microorganisms (GCM) 10K type strain sequencing project: providing services to taxonomists for standard genome sequencing and annotation.</title>
        <authorList>
            <consortium name="The Broad Institute Genomics Platform"/>
            <consortium name="The Broad Institute Genome Sequencing Center for Infectious Disease"/>
            <person name="Wu L."/>
            <person name="Ma J."/>
        </authorList>
    </citation>
    <scope>NUCLEOTIDE SEQUENCE [LARGE SCALE GENOMIC DNA]</scope>
    <source>
        <strain evidence="10">ZS-22-S1</strain>
    </source>
</reference>
<comment type="caution">
    <text evidence="9">The sequence shown here is derived from an EMBL/GenBank/DDBJ whole genome shotgun (WGS) entry which is preliminary data.</text>
</comment>
<dbReference type="RefSeq" id="WP_378062112.1">
    <property type="nucleotide sequence ID" value="NZ_JBHSIS010000027.1"/>
</dbReference>
<evidence type="ECO:0000256" key="2">
    <source>
        <dbReference type="ARBA" id="ARBA00022475"/>
    </source>
</evidence>
<keyword evidence="10" id="KW-1185">Reference proteome</keyword>
<name>A0ABV9SH07_9PSEU</name>
<evidence type="ECO:0000256" key="3">
    <source>
        <dbReference type="ARBA" id="ARBA00022692"/>
    </source>
</evidence>
<dbReference type="PANTHER" id="PTHR37937:SF1">
    <property type="entry name" value="CONJUGATIVE TRANSFER: DNA TRANSPORT"/>
    <property type="match status" value="1"/>
</dbReference>
<evidence type="ECO:0000259" key="8">
    <source>
        <dbReference type="Pfam" id="PF12696"/>
    </source>
</evidence>
<proteinExistence type="predicted"/>
<dbReference type="CDD" id="cd01127">
    <property type="entry name" value="TrwB_TraG_TraD_VirD4"/>
    <property type="match status" value="1"/>
</dbReference>
<dbReference type="PANTHER" id="PTHR37937">
    <property type="entry name" value="CONJUGATIVE TRANSFER: DNA TRANSPORT"/>
    <property type="match status" value="1"/>
</dbReference>
<evidence type="ECO:0000256" key="4">
    <source>
        <dbReference type="ARBA" id="ARBA00022989"/>
    </source>
</evidence>
<evidence type="ECO:0000256" key="7">
    <source>
        <dbReference type="SAM" id="Phobius"/>
    </source>
</evidence>
<keyword evidence="2" id="KW-1003">Cell membrane</keyword>
<protein>
    <submittedName>
        <fullName evidence="9">Type IV secretory system conjugative DNA transfer family protein</fullName>
    </submittedName>
</protein>
<comment type="subcellular location">
    <subcellularLocation>
        <location evidence="1">Cell membrane</location>
        <topology evidence="1">Multi-pass membrane protein</topology>
    </subcellularLocation>
</comment>
<dbReference type="Gene3D" id="3.40.50.300">
    <property type="entry name" value="P-loop containing nucleotide triphosphate hydrolases"/>
    <property type="match status" value="1"/>
</dbReference>
<feature type="transmembrane region" description="Helical" evidence="7">
    <location>
        <begin position="21"/>
        <end position="47"/>
    </location>
</feature>
<evidence type="ECO:0000256" key="1">
    <source>
        <dbReference type="ARBA" id="ARBA00004651"/>
    </source>
</evidence>
<dbReference type="EMBL" id="JBHSIS010000027">
    <property type="protein sequence ID" value="MFC4859194.1"/>
    <property type="molecule type" value="Genomic_DNA"/>
</dbReference>
<evidence type="ECO:0000256" key="6">
    <source>
        <dbReference type="SAM" id="MobiDB-lite"/>
    </source>
</evidence>
<dbReference type="InterPro" id="IPR051539">
    <property type="entry name" value="T4SS-coupling_protein"/>
</dbReference>
<feature type="region of interest" description="Disordered" evidence="6">
    <location>
        <begin position="671"/>
        <end position="696"/>
    </location>
</feature>
<feature type="domain" description="TraD/TraG TraM recognition site" evidence="8">
    <location>
        <begin position="508"/>
        <end position="610"/>
    </location>
</feature>
<sequence>MTSTFEQGRTRLDTRRERRRRVAVLLLAVVGAASTAWLAAGVVTWLFTGDMAWPSLQFRRLVTGDRQGGLLGLPRVEPDADVTAPDTGARPDEQGAPNGMQFPVMLAWPAPAGWTALIGLPLWLVWMRFLVLPLWNRVHYPARSRGLATARETRLVLGARVARRAGRYTLPGTSRWKRTVMPARAFGYHLGRHDNRLHGRGRSPRHSAARGRGPKIWADWEQRIRIVARTGWGKTDRLLVPIIRALPGPALVASIEPGIFERTVLARQCRRPAVRWRWLSLLLRRYRPIVEYPVAVVDVSAPDRRYAAGYPQVYWSPIIGCADYHIAYRRAIALVSGIDTPQGGGSDNDRFFRDSACEVLAAWLHAADLATKDIDDLADWLRRPDDPTAIRILRDDLTAEPSAAVNVRRHLDPAAGRTTSGVLRYLTLALNSLTTADGRRLCGHRDIDPQFDMEQMISAGGTVYLLADSSRLHRVKPLLSLFAAEMFYAAEGVALRTRHRRLTQPFIGVIDELRYGITVPNLPYIASAQRKYGIGYVYGVQTASQEDAVYGPDAPALRAAAGVSITGGIDIDSARELSDRAGTTPVVTPTRGGRPDDGRGVRLSEQLQHQHTLTVADQQRLGDGQAVVTARGLPPFFAAIPSYRDNRVLNRTITREADIVARQVAVVRSRHNALDGPSRHATGTGAGFTRATGDRR</sequence>
<feature type="region of interest" description="Disordered" evidence="6">
    <location>
        <begin position="72"/>
        <end position="96"/>
    </location>
</feature>
<evidence type="ECO:0000313" key="9">
    <source>
        <dbReference type="EMBL" id="MFC4859194.1"/>
    </source>
</evidence>
<dbReference type="Pfam" id="PF12696">
    <property type="entry name" value="TraG-D_C"/>
    <property type="match status" value="1"/>
</dbReference>
<dbReference type="InterPro" id="IPR027417">
    <property type="entry name" value="P-loop_NTPase"/>
</dbReference>
<gene>
    <name evidence="9" type="ORF">ACFPCV_37340</name>
</gene>